<keyword evidence="8" id="KW-1185">Reference proteome</keyword>
<dbReference type="GO" id="GO:0072557">
    <property type="term" value="C:IPAF inflammasome complex"/>
    <property type="evidence" value="ECO:0007669"/>
    <property type="project" value="TreeGrafter"/>
</dbReference>
<reference evidence="7" key="2">
    <citation type="submission" date="2025-05" db="UniProtKB">
        <authorList>
            <consortium name="Ensembl"/>
        </authorList>
    </citation>
    <scope>IDENTIFICATION</scope>
</reference>
<sequence>MAAEELERVRPEFAQRASTALIKQLVDDLLSDKVLNDGEGESILEENPTRADKARCLIDTVRKKGNEASKKMIAHIHKRDSSLHTELGLGCDQPAPQPAELKPKTEWSATLIPTTKEFWEKKQNDTNIYPVTKNAIKKRVALLITNMEFTNPRLNRKGADKDEENMEILLKTLGYQVLKHRNLTGKAIEDALIEFSRHESIQATDSVLVVIMSHGKLGAVLGVNSAHAHDNGQSDDPDEFAIDKIYKHLGTERCPALKDKPKIIVIQACRGEEAGAVLVCDSAKPCDVPQPSPPVSAAEEDLEDDALRTAHKEKDFIALLSCTPDTVSYRHPQKGSLLIQYIVDIFNNSAHEDDIEELFRKIMYRFENASIGKLKQMPTKDRCTLTRRFYFFPGL</sequence>
<feature type="active site" evidence="2">
    <location>
        <position position="214"/>
    </location>
</feature>
<evidence type="ECO:0000259" key="4">
    <source>
        <dbReference type="PROSITE" id="PS50207"/>
    </source>
</evidence>
<dbReference type="InterPro" id="IPR015917">
    <property type="entry name" value="Pept_C14A"/>
</dbReference>
<dbReference type="OrthoDB" id="6097640at2759"/>
<proteinExistence type="inferred from homology"/>
<dbReference type="OMA" id="QYIVQVF"/>
<feature type="active site" evidence="2">
    <location>
        <position position="269"/>
    </location>
</feature>
<organism evidence="7 8">
    <name type="scientific">Echeneis naucrates</name>
    <name type="common">Live sharksucker</name>
    <dbReference type="NCBI Taxonomy" id="173247"/>
    <lineage>
        <taxon>Eukaryota</taxon>
        <taxon>Metazoa</taxon>
        <taxon>Chordata</taxon>
        <taxon>Craniata</taxon>
        <taxon>Vertebrata</taxon>
        <taxon>Euteleostomi</taxon>
        <taxon>Actinopterygii</taxon>
        <taxon>Neopterygii</taxon>
        <taxon>Teleostei</taxon>
        <taxon>Neoteleostei</taxon>
        <taxon>Acanthomorphata</taxon>
        <taxon>Carangaria</taxon>
        <taxon>Carangiformes</taxon>
        <taxon>Echeneidae</taxon>
        <taxon>Echeneis</taxon>
    </lineage>
</organism>
<dbReference type="PRINTS" id="PR00376">
    <property type="entry name" value="IL1BCENZYME"/>
</dbReference>
<reference evidence="7" key="1">
    <citation type="submission" date="2021-04" db="EMBL/GenBank/DDBJ databases">
        <authorList>
            <consortium name="Wellcome Sanger Institute Data Sharing"/>
        </authorList>
    </citation>
    <scope>NUCLEOTIDE SEQUENCE [LARGE SCALE GENOMIC DNA]</scope>
</reference>
<dbReference type="CDD" id="cd08325">
    <property type="entry name" value="CARD_CASP1-like"/>
    <property type="match status" value="1"/>
</dbReference>
<dbReference type="AlphaFoldDB" id="A0A665UAW6"/>
<evidence type="ECO:0000313" key="7">
    <source>
        <dbReference type="Ensembl" id="ENSENLP00000016244.1"/>
    </source>
</evidence>
<dbReference type="SMART" id="SM00115">
    <property type="entry name" value="CASc"/>
    <property type="match status" value="1"/>
</dbReference>
<dbReference type="InterPro" id="IPR001309">
    <property type="entry name" value="Pept_C14_p20"/>
</dbReference>
<dbReference type="Proteomes" id="UP000472264">
    <property type="component" value="Chromosome 13"/>
</dbReference>
<name>A0A665UAW6_ECHNA</name>
<dbReference type="CDD" id="cd00032">
    <property type="entry name" value="CASc"/>
    <property type="match status" value="1"/>
</dbReference>
<evidence type="ECO:0000313" key="8">
    <source>
        <dbReference type="Proteomes" id="UP000472264"/>
    </source>
</evidence>
<dbReference type="PROSITE" id="PS50207">
    <property type="entry name" value="CASPASE_P10"/>
    <property type="match status" value="1"/>
</dbReference>
<dbReference type="PROSITE" id="PS50209">
    <property type="entry name" value="CARD"/>
    <property type="match status" value="1"/>
</dbReference>
<dbReference type="SUPFAM" id="SSF47986">
    <property type="entry name" value="DEATH domain"/>
    <property type="match status" value="1"/>
</dbReference>
<evidence type="ECO:0000256" key="1">
    <source>
        <dbReference type="ARBA" id="ARBA00010134"/>
    </source>
</evidence>
<evidence type="ECO:0000259" key="5">
    <source>
        <dbReference type="PROSITE" id="PS50208"/>
    </source>
</evidence>
<dbReference type="PIRSF" id="PIRSF038001">
    <property type="entry name" value="Caspase_ICE"/>
    <property type="match status" value="1"/>
</dbReference>
<dbReference type="InterPro" id="IPR033139">
    <property type="entry name" value="Caspase_cys_AS"/>
</dbReference>
<dbReference type="SUPFAM" id="SSF52129">
    <property type="entry name" value="Caspase-like"/>
    <property type="match status" value="1"/>
</dbReference>
<dbReference type="InterPro" id="IPR011029">
    <property type="entry name" value="DEATH-like_dom_sf"/>
</dbReference>
<gene>
    <name evidence="7" type="primary">LOC115053352</name>
</gene>
<dbReference type="GO" id="GO:0097169">
    <property type="term" value="C:AIM2 inflammasome complex"/>
    <property type="evidence" value="ECO:0007669"/>
    <property type="project" value="TreeGrafter"/>
</dbReference>
<dbReference type="GO" id="GO:0004197">
    <property type="term" value="F:cysteine-type endopeptidase activity"/>
    <property type="evidence" value="ECO:0007669"/>
    <property type="project" value="InterPro"/>
</dbReference>
<dbReference type="InterPro" id="IPR002138">
    <property type="entry name" value="Pept_C14_p10"/>
</dbReference>
<dbReference type="PROSITE" id="PS50208">
    <property type="entry name" value="CASPASE_P20"/>
    <property type="match status" value="1"/>
</dbReference>
<feature type="domain" description="Caspase family p10" evidence="4">
    <location>
        <begin position="306"/>
        <end position="393"/>
    </location>
</feature>
<dbReference type="Pfam" id="PF00619">
    <property type="entry name" value="CARD"/>
    <property type="match status" value="1"/>
</dbReference>
<dbReference type="GO" id="GO:0042981">
    <property type="term" value="P:regulation of apoptotic process"/>
    <property type="evidence" value="ECO:0007669"/>
    <property type="project" value="InterPro"/>
</dbReference>
<dbReference type="GO" id="GO:0050727">
    <property type="term" value="P:regulation of inflammatory response"/>
    <property type="evidence" value="ECO:0007669"/>
    <property type="project" value="TreeGrafter"/>
</dbReference>
<feature type="domain" description="CARD" evidence="6">
    <location>
        <begin position="1"/>
        <end position="91"/>
    </location>
</feature>
<dbReference type="InterPro" id="IPR002398">
    <property type="entry name" value="Pept_C14"/>
</dbReference>
<protein>
    <submittedName>
        <fullName evidence="7">Caspase-1-like</fullName>
    </submittedName>
</protein>
<dbReference type="InterPro" id="IPR011600">
    <property type="entry name" value="Pept_C14_caspase"/>
</dbReference>
<evidence type="ECO:0000256" key="3">
    <source>
        <dbReference type="RuleBase" id="RU003971"/>
    </source>
</evidence>
<feature type="domain" description="Caspase family p20" evidence="5">
    <location>
        <begin position="137"/>
        <end position="273"/>
    </location>
</feature>
<evidence type="ECO:0000256" key="2">
    <source>
        <dbReference type="PIRSR" id="PIRSR038001-1"/>
    </source>
</evidence>
<dbReference type="PANTHER" id="PTHR47901">
    <property type="entry name" value="CASPASE RECRUITMENT DOMAIN-CONTAINING PROTEIN 18"/>
    <property type="match status" value="1"/>
</dbReference>
<dbReference type="InterPro" id="IPR029030">
    <property type="entry name" value="Caspase-like_dom_sf"/>
</dbReference>
<dbReference type="Ensembl" id="ENSENLT00000016855.1">
    <property type="protein sequence ID" value="ENSENLP00000016249.1"/>
    <property type="gene ID" value="ENSENLG00000007496.1"/>
</dbReference>
<dbReference type="Gene3D" id="3.40.50.1460">
    <property type="match status" value="1"/>
</dbReference>
<comment type="similarity">
    <text evidence="1 3">Belongs to the peptidase C14A family.</text>
</comment>
<dbReference type="Gene3D" id="1.10.533.10">
    <property type="entry name" value="Death Domain, Fas"/>
    <property type="match status" value="1"/>
</dbReference>
<dbReference type="Pfam" id="PF00656">
    <property type="entry name" value="Peptidase_C14"/>
    <property type="match status" value="1"/>
</dbReference>
<dbReference type="PROSITE" id="PS01122">
    <property type="entry name" value="CASPASE_CYS"/>
    <property type="match status" value="1"/>
</dbReference>
<evidence type="ECO:0000259" key="6">
    <source>
        <dbReference type="PROSITE" id="PS50209"/>
    </source>
</evidence>
<dbReference type="InterPro" id="IPR001315">
    <property type="entry name" value="CARD"/>
</dbReference>
<dbReference type="PANTHER" id="PTHR47901:SF3">
    <property type="entry name" value="CASPASE-1"/>
    <property type="match status" value="1"/>
</dbReference>
<accession>A0A665UAW6</accession>
<dbReference type="GO" id="GO:0006508">
    <property type="term" value="P:proteolysis"/>
    <property type="evidence" value="ECO:0007669"/>
    <property type="project" value="InterPro"/>
</dbReference>
<dbReference type="Ensembl" id="ENSENLT00000016850.1">
    <property type="protein sequence ID" value="ENSENLP00000016244.1"/>
    <property type="gene ID" value="ENSENLG00000007496.1"/>
</dbReference>
<dbReference type="GO" id="GO:0072559">
    <property type="term" value="C:NLRP3 inflammasome complex"/>
    <property type="evidence" value="ECO:0007669"/>
    <property type="project" value="TreeGrafter"/>
</dbReference>